<dbReference type="PROSITE" id="PS01137">
    <property type="entry name" value="TATD_1"/>
    <property type="match status" value="1"/>
</dbReference>
<dbReference type="Gene3D" id="3.20.20.140">
    <property type="entry name" value="Metal-dependent hydrolases"/>
    <property type="match status" value="1"/>
</dbReference>
<dbReference type="SUPFAM" id="SSF51338">
    <property type="entry name" value="Composite domain of metallo-dependent hydrolases"/>
    <property type="match status" value="1"/>
</dbReference>
<organism evidence="2 3">
    <name type="scientific">Agrobacterium tomkonis CFBP 6623</name>
    <dbReference type="NCBI Taxonomy" id="1183432"/>
    <lineage>
        <taxon>Bacteria</taxon>
        <taxon>Pseudomonadati</taxon>
        <taxon>Pseudomonadota</taxon>
        <taxon>Alphaproteobacteria</taxon>
        <taxon>Hyphomicrobiales</taxon>
        <taxon>Rhizobiaceae</taxon>
        <taxon>Rhizobium/Agrobacterium group</taxon>
        <taxon>Agrobacterium</taxon>
        <taxon>Agrobacterium tumefaciens complex</taxon>
    </lineage>
</organism>
<gene>
    <name evidence="2" type="ORF">AGR3A_Lc180014</name>
</gene>
<dbReference type="InterPro" id="IPR013108">
    <property type="entry name" value="Amidohydro_3"/>
</dbReference>
<dbReference type="AlphaFoldDB" id="A0A1S7S0T4"/>
<dbReference type="InterPro" id="IPR032466">
    <property type="entry name" value="Metal_Hydrolase"/>
</dbReference>
<sequence length="400" mass="42961">MSSMHDLLLRNIRPMAGDTCDVLIRQGKIAGFGKFEAEPGMPVEEGNGAIAVPGLIDAHTHLDKTTWGMPWHVNNRAAILRQRIDFERDNRTQIGIDPHRQSMRHAIGLAANGGTHIRSHVDIDPTHGLTLVEGIWETREKLKGIIDIEVVAFPQSGVMVMPGTVELLDEALKQGCEVLGGIDPCGIDRDPKGQLDILFALAVKHGVPIDIHLHEAADLGAFTMELIFERIRANGMQGKVAISHAFALGMNDYLRVGKLIEEIAKLDVAILTTGAPSANVPSIMRLKEAGVRVGGGCDGIRDTWGPWGQPDMLDRAKIIGMKNGLRSDIELAHVLHVVSQGGADVMGLGDYGLKEGCAADFTLLTGETLAHAVVDIAPRPLVVKGGRVTARNGKAIVEAP</sequence>
<dbReference type="STRING" id="1183432.AGR3A_Lc180014"/>
<dbReference type="EMBL" id="FBWK01000054">
    <property type="protein sequence ID" value="CUX60877.1"/>
    <property type="molecule type" value="Genomic_DNA"/>
</dbReference>
<dbReference type="InterPro" id="IPR011059">
    <property type="entry name" value="Metal-dep_hydrolase_composite"/>
</dbReference>
<dbReference type="SUPFAM" id="SSF51556">
    <property type="entry name" value="Metallo-dependent hydrolases"/>
    <property type="match status" value="1"/>
</dbReference>
<evidence type="ECO:0000259" key="1">
    <source>
        <dbReference type="Pfam" id="PF07969"/>
    </source>
</evidence>
<dbReference type="Pfam" id="PF07969">
    <property type="entry name" value="Amidohydro_3"/>
    <property type="match status" value="1"/>
</dbReference>
<dbReference type="NCBIfam" id="NF004636">
    <property type="entry name" value="PRK05985.1"/>
    <property type="match status" value="1"/>
</dbReference>
<evidence type="ECO:0000313" key="3">
    <source>
        <dbReference type="Proteomes" id="UP000191988"/>
    </source>
</evidence>
<protein>
    <submittedName>
        <fullName evidence="2">Cytosine deaminase</fullName>
    </submittedName>
</protein>
<proteinExistence type="predicted"/>
<dbReference type="InterPro" id="IPR018228">
    <property type="entry name" value="DNase_TatD-rel_CS"/>
</dbReference>
<dbReference type="CDD" id="cd01293">
    <property type="entry name" value="Bact_CD"/>
    <property type="match status" value="1"/>
</dbReference>
<name>A0A1S7S0T4_9HYPH</name>
<dbReference type="PANTHER" id="PTHR32027">
    <property type="entry name" value="CYTOSINE DEAMINASE"/>
    <property type="match status" value="1"/>
</dbReference>
<dbReference type="Gene3D" id="2.30.40.10">
    <property type="entry name" value="Urease, subunit C, domain 1"/>
    <property type="match status" value="1"/>
</dbReference>
<dbReference type="GO" id="GO:0016814">
    <property type="term" value="F:hydrolase activity, acting on carbon-nitrogen (but not peptide) bonds, in cyclic amidines"/>
    <property type="evidence" value="ECO:0007669"/>
    <property type="project" value="TreeGrafter"/>
</dbReference>
<reference evidence="3" key="1">
    <citation type="submission" date="2016-01" db="EMBL/GenBank/DDBJ databases">
        <authorList>
            <person name="Regsiter A."/>
            <person name="william w."/>
        </authorList>
    </citation>
    <scope>NUCLEOTIDE SEQUENCE [LARGE SCALE GENOMIC DNA]</scope>
    <source>
        <strain evidence="3">CFBP 6623</strain>
    </source>
</reference>
<dbReference type="Proteomes" id="UP000191988">
    <property type="component" value="Unassembled WGS sequence"/>
</dbReference>
<accession>A0A1S7S0T4</accession>
<feature type="domain" description="Amidohydrolase 3" evidence="1">
    <location>
        <begin position="47"/>
        <end position="389"/>
    </location>
</feature>
<keyword evidence="3" id="KW-1185">Reference proteome</keyword>
<dbReference type="InterPro" id="IPR052349">
    <property type="entry name" value="Metallo-hydrolase_Enzymes"/>
</dbReference>
<evidence type="ECO:0000313" key="2">
    <source>
        <dbReference type="EMBL" id="CUX60877.1"/>
    </source>
</evidence>
<dbReference type="PANTHER" id="PTHR32027:SF9">
    <property type="entry name" value="BLL3847 PROTEIN"/>
    <property type="match status" value="1"/>
</dbReference>